<keyword evidence="3 5" id="KW-0238">DNA-binding</keyword>
<dbReference type="PANTHER" id="PTHR30629">
    <property type="entry name" value="PROPHAGE INTEGRASE"/>
    <property type="match status" value="1"/>
</dbReference>
<dbReference type="InterPro" id="IPR053876">
    <property type="entry name" value="Phage_int_M"/>
</dbReference>
<evidence type="ECO:0000256" key="1">
    <source>
        <dbReference type="ARBA" id="ARBA00008857"/>
    </source>
</evidence>
<dbReference type="PANTHER" id="PTHR30629:SF2">
    <property type="entry name" value="PROPHAGE INTEGRASE INTS-RELATED"/>
    <property type="match status" value="1"/>
</dbReference>
<organism evidence="8 9">
    <name type="scientific">Vreelandella hamiltonii</name>
    <dbReference type="NCBI Taxonomy" id="502829"/>
    <lineage>
        <taxon>Bacteria</taxon>
        <taxon>Pseudomonadati</taxon>
        <taxon>Pseudomonadota</taxon>
        <taxon>Gammaproteobacteria</taxon>
        <taxon>Oceanospirillales</taxon>
        <taxon>Halomonadaceae</taxon>
        <taxon>Vreelandella</taxon>
    </lineage>
</organism>
<dbReference type="Gene3D" id="3.30.160.390">
    <property type="entry name" value="Integrase, DNA-binding domain"/>
    <property type="match status" value="1"/>
</dbReference>
<evidence type="ECO:0000259" key="6">
    <source>
        <dbReference type="PROSITE" id="PS51898"/>
    </source>
</evidence>
<dbReference type="Gene3D" id="1.10.443.10">
    <property type="entry name" value="Intergrase catalytic core"/>
    <property type="match status" value="1"/>
</dbReference>
<keyword evidence="4" id="KW-0233">DNA recombination</keyword>
<dbReference type="PROSITE" id="PS51898">
    <property type="entry name" value="TYR_RECOMBINASE"/>
    <property type="match status" value="1"/>
</dbReference>
<gene>
    <name evidence="8" type="primary">int</name>
    <name evidence="8" type="ORF">GCM10007157_34880</name>
</gene>
<evidence type="ECO:0000256" key="4">
    <source>
        <dbReference type="ARBA" id="ARBA00023172"/>
    </source>
</evidence>
<dbReference type="Gene3D" id="1.10.150.130">
    <property type="match status" value="1"/>
</dbReference>
<dbReference type="PROSITE" id="PS51900">
    <property type="entry name" value="CB"/>
    <property type="match status" value="1"/>
</dbReference>
<dbReference type="Pfam" id="PF00589">
    <property type="entry name" value="Phage_integrase"/>
    <property type="match status" value="1"/>
</dbReference>
<evidence type="ECO:0000256" key="3">
    <source>
        <dbReference type="ARBA" id="ARBA00023125"/>
    </source>
</evidence>
<dbReference type="SUPFAM" id="SSF56349">
    <property type="entry name" value="DNA breaking-rejoining enzymes"/>
    <property type="match status" value="1"/>
</dbReference>
<evidence type="ECO:0000313" key="8">
    <source>
        <dbReference type="EMBL" id="GGW41442.1"/>
    </source>
</evidence>
<dbReference type="GO" id="GO:0003677">
    <property type="term" value="F:DNA binding"/>
    <property type="evidence" value="ECO:0007669"/>
    <property type="project" value="UniProtKB-UniRule"/>
</dbReference>
<dbReference type="Pfam" id="PF22022">
    <property type="entry name" value="Phage_int_M"/>
    <property type="match status" value="1"/>
</dbReference>
<dbReference type="Proteomes" id="UP000623776">
    <property type="component" value="Unassembled WGS sequence"/>
</dbReference>
<dbReference type="GO" id="GO:0006310">
    <property type="term" value="P:DNA recombination"/>
    <property type="evidence" value="ECO:0007669"/>
    <property type="project" value="UniProtKB-KW"/>
</dbReference>
<dbReference type="InterPro" id="IPR002104">
    <property type="entry name" value="Integrase_catalytic"/>
</dbReference>
<keyword evidence="2" id="KW-0229">DNA integration</keyword>
<accession>A0A8H9I634</accession>
<dbReference type="RefSeq" id="WP_081138515.1">
    <property type="nucleotide sequence ID" value="NZ_BMXN01000038.1"/>
</dbReference>
<evidence type="ECO:0000256" key="5">
    <source>
        <dbReference type="PROSITE-ProRule" id="PRU01248"/>
    </source>
</evidence>
<dbReference type="InterPro" id="IPR013762">
    <property type="entry name" value="Integrase-like_cat_sf"/>
</dbReference>
<dbReference type="InterPro" id="IPR038488">
    <property type="entry name" value="Integrase_DNA-bd_sf"/>
</dbReference>
<dbReference type="InterPro" id="IPR044068">
    <property type="entry name" value="CB"/>
</dbReference>
<dbReference type="CDD" id="cd00801">
    <property type="entry name" value="INT_P4_C"/>
    <property type="match status" value="1"/>
</dbReference>
<keyword evidence="9" id="KW-1185">Reference proteome</keyword>
<comment type="similarity">
    <text evidence="1">Belongs to the 'phage' integrase family.</text>
</comment>
<feature type="domain" description="Core-binding (CB)" evidence="7">
    <location>
        <begin position="95"/>
        <end position="174"/>
    </location>
</feature>
<dbReference type="EMBL" id="BMXN01000038">
    <property type="protein sequence ID" value="GGW41442.1"/>
    <property type="molecule type" value="Genomic_DNA"/>
</dbReference>
<reference evidence="9" key="1">
    <citation type="journal article" date="2019" name="Int. J. Syst. Evol. Microbiol.">
        <title>The Global Catalogue of Microorganisms (GCM) 10K type strain sequencing project: providing services to taxonomists for standard genome sequencing and annotation.</title>
        <authorList>
            <consortium name="The Broad Institute Genomics Platform"/>
            <consortium name="The Broad Institute Genome Sequencing Center for Infectious Disease"/>
            <person name="Wu L."/>
            <person name="Ma J."/>
        </authorList>
    </citation>
    <scope>NUCLEOTIDE SEQUENCE [LARGE SCALE GENOMIC DNA]</scope>
    <source>
        <strain evidence="9">KCTC 22154</strain>
    </source>
</reference>
<dbReference type="InterPro" id="IPR010998">
    <property type="entry name" value="Integrase_recombinase_N"/>
</dbReference>
<dbReference type="Pfam" id="PF13356">
    <property type="entry name" value="Arm-DNA-bind_3"/>
    <property type="match status" value="1"/>
</dbReference>
<evidence type="ECO:0000256" key="2">
    <source>
        <dbReference type="ARBA" id="ARBA00022908"/>
    </source>
</evidence>
<dbReference type="InterPro" id="IPR025166">
    <property type="entry name" value="Integrase_DNA_bind_dom"/>
</dbReference>
<sequence>MGSFTAKKIQSLIREAKPGRYGDGNGLYLMIPKSGAAYWMCRYTFAGKRRGMTLGKCSELSLLEAREQVVETQKAIRSGTDPLVERVREEKITISTVQDLFDDWYQELDKRLKHPNIPKRVFEKDIAPAIGSLTLASVTPMDVRTIIRRVTNSGRPTVANDALMYLKQLFNHGIKLGFLTYNPASAFNVNDAGGVEKSRDRALSVEELRFAFEVFRENRTSFTRDNYLACALLVVLGVRKTELTEATWSEFDLNNAKWNLPGERSKSGVGMAIPLPPQAVEWLEELHIRACGSPYVFPSRRSSKQPHMGKDTLNRAIAKLFGKEPGKKQQPENRMGDLPEFTVHDLRRTCRSLLAETGVPSHVAERCLNHKLKGVEGVYDRYDYYEERKRALIKVANLFNSVMLPSSCTPCAANAGCALLNHTK</sequence>
<protein>
    <submittedName>
        <fullName evidence="8">Integrase</fullName>
    </submittedName>
</protein>
<comment type="caution">
    <text evidence="8">The sequence shown here is derived from an EMBL/GenBank/DDBJ whole genome shotgun (WGS) entry which is preliminary data.</text>
</comment>
<feature type="domain" description="Tyr recombinase" evidence="6">
    <location>
        <begin position="198"/>
        <end position="394"/>
    </location>
</feature>
<dbReference type="AlphaFoldDB" id="A0A8H9I634"/>
<proteinExistence type="inferred from homology"/>
<dbReference type="InterPro" id="IPR011010">
    <property type="entry name" value="DNA_brk_join_enz"/>
</dbReference>
<dbReference type="InterPro" id="IPR050808">
    <property type="entry name" value="Phage_Integrase"/>
</dbReference>
<dbReference type="GO" id="GO:0015074">
    <property type="term" value="P:DNA integration"/>
    <property type="evidence" value="ECO:0007669"/>
    <property type="project" value="UniProtKB-KW"/>
</dbReference>
<evidence type="ECO:0000313" key="9">
    <source>
        <dbReference type="Proteomes" id="UP000623776"/>
    </source>
</evidence>
<evidence type="ECO:0000259" key="7">
    <source>
        <dbReference type="PROSITE" id="PS51900"/>
    </source>
</evidence>
<name>A0A8H9I634_9GAMM</name>